<name>A0A2U3L1H2_9BACT</name>
<evidence type="ECO:0000313" key="6">
    <source>
        <dbReference type="Proteomes" id="UP000238701"/>
    </source>
</evidence>
<feature type="region of interest" description="Disordered" evidence="3">
    <location>
        <begin position="238"/>
        <end position="287"/>
    </location>
</feature>
<feature type="modified residue" description="4-aspartylphosphate" evidence="2">
    <location>
        <position position="54"/>
    </location>
</feature>
<dbReference type="PANTHER" id="PTHR44591">
    <property type="entry name" value="STRESS RESPONSE REGULATOR PROTEIN 1"/>
    <property type="match status" value="1"/>
</dbReference>
<dbReference type="Gene3D" id="3.40.50.2300">
    <property type="match status" value="1"/>
</dbReference>
<proteinExistence type="predicted"/>
<dbReference type="OrthoDB" id="1798269at2"/>
<keyword evidence="1 2" id="KW-0597">Phosphoprotein</keyword>
<feature type="compositionally biased region" description="Low complexity" evidence="3">
    <location>
        <begin position="244"/>
        <end position="274"/>
    </location>
</feature>
<dbReference type="SMART" id="SM00448">
    <property type="entry name" value="REC"/>
    <property type="match status" value="1"/>
</dbReference>
<dbReference type="GO" id="GO:0000160">
    <property type="term" value="P:phosphorelay signal transduction system"/>
    <property type="evidence" value="ECO:0007669"/>
    <property type="project" value="InterPro"/>
</dbReference>
<dbReference type="EMBL" id="OMOD01000156">
    <property type="protein sequence ID" value="SPF45738.1"/>
    <property type="molecule type" value="Genomic_DNA"/>
</dbReference>
<evidence type="ECO:0000256" key="2">
    <source>
        <dbReference type="PROSITE-ProRule" id="PRU00169"/>
    </source>
</evidence>
<dbReference type="InterPro" id="IPR001789">
    <property type="entry name" value="Sig_transdc_resp-reg_receiver"/>
</dbReference>
<dbReference type="AlphaFoldDB" id="A0A2U3L1H2"/>
<evidence type="ECO:0000256" key="1">
    <source>
        <dbReference type="ARBA" id="ARBA00022553"/>
    </source>
</evidence>
<feature type="domain" description="Response regulatory" evidence="4">
    <location>
        <begin position="6"/>
        <end position="120"/>
    </location>
</feature>
<dbReference type="InterPro" id="IPR050595">
    <property type="entry name" value="Bact_response_regulator"/>
</dbReference>
<dbReference type="InterPro" id="IPR025497">
    <property type="entry name" value="PatA-like_N"/>
</dbReference>
<dbReference type="Pfam" id="PF14332">
    <property type="entry name" value="DUF4388"/>
    <property type="match status" value="1"/>
</dbReference>
<organism evidence="5 6">
    <name type="scientific">Candidatus Sulfotelmatobacter kueseliae</name>
    <dbReference type="NCBI Taxonomy" id="2042962"/>
    <lineage>
        <taxon>Bacteria</taxon>
        <taxon>Pseudomonadati</taxon>
        <taxon>Acidobacteriota</taxon>
        <taxon>Terriglobia</taxon>
        <taxon>Terriglobales</taxon>
        <taxon>Candidatus Korobacteraceae</taxon>
        <taxon>Candidatus Sulfotelmatobacter</taxon>
    </lineage>
</organism>
<dbReference type="PANTHER" id="PTHR44591:SF3">
    <property type="entry name" value="RESPONSE REGULATORY DOMAIN-CONTAINING PROTEIN"/>
    <property type="match status" value="1"/>
</dbReference>
<evidence type="ECO:0000256" key="3">
    <source>
        <dbReference type="SAM" id="MobiDB-lite"/>
    </source>
</evidence>
<dbReference type="Pfam" id="PF00072">
    <property type="entry name" value="Response_reg"/>
    <property type="match status" value="1"/>
</dbReference>
<gene>
    <name evidence="5" type="ORF">SBA1_600041</name>
</gene>
<protein>
    <submittedName>
        <fullName evidence="5">Response regulator receiver protein</fullName>
    </submittedName>
</protein>
<dbReference type="CDD" id="cd00156">
    <property type="entry name" value="REC"/>
    <property type="match status" value="1"/>
</dbReference>
<reference evidence="6" key="1">
    <citation type="submission" date="2018-02" db="EMBL/GenBank/DDBJ databases">
        <authorList>
            <person name="Hausmann B."/>
        </authorList>
    </citation>
    <scope>NUCLEOTIDE SEQUENCE [LARGE SCALE GENOMIC DNA]</scope>
    <source>
        <strain evidence="6">Peat soil MAG SbA1</strain>
    </source>
</reference>
<dbReference type="SUPFAM" id="SSF52172">
    <property type="entry name" value="CheY-like"/>
    <property type="match status" value="1"/>
</dbReference>
<evidence type="ECO:0000313" key="5">
    <source>
        <dbReference type="EMBL" id="SPF45738.1"/>
    </source>
</evidence>
<sequence length="287" mass="30928">MANDVKLLLVDDNPMVLGMLHQALSPLAQVATASDSADALLKAVDNPPDLLVCDYRMPGMDGRQLVEKLKSRPATANFSTVLMASKADIAERLSPQDAADDYLEKPFFLKEATRRIKRTIDRIALEKLAKTAPSDGVVRGSLAQMNVIDLMQSLEMGRKSCRLTLTNEGEKCEVFFVEGQVKHATYGELLGDAAVFKVLRWTGGNFELDFEGKTDKETTQLNTQGLLMEGLRLLDESQRDAGGEAEAAVEPAATPSAAPVATQTAAVAPPSAAGRSGHDEEDVLLDN</sequence>
<dbReference type="PROSITE" id="PS50110">
    <property type="entry name" value="RESPONSE_REGULATORY"/>
    <property type="match status" value="1"/>
</dbReference>
<dbReference type="Proteomes" id="UP000238701">
    <property type="component" value="Unassembled WGS sequence"/>
</dbReference>
<dbReference type="InterPro" id="IPR011006">
    <property type="entry name" value="CheY-like_superfamily"/>
</dbReference>
<evidence type="ECO:0000259" key="4">
    <source>
        <dbReference type="PROSITE" id="PS50110"/>
    </source>
</evidence>
<accession>A0A2U3L1H2</accession>